<dbReference type="Gene3D" id="3.30.300.30">
    <property type="match status" value="1"/>
</dbReference>
<dbReference type="InterPro" id="IPR025110">
    <property type="entry name" value="AMP-bd_C"/>
</dbReference>
<accession>A0A501XMJ9</accession>
<evidence type="ECO:0000259" key="2">
    <source>
        <dbReference type="Pfam" id="PF13193"/>
    </source>
</evidence>
<dbReference type="InterPro" id="IPR045851">
    <property type="entry name" value="AMP-bd_C_sf"/>
</dbReference>
<evidence type="ECO:0000259" key="1">
    <source>
        <dbReference type="Pfam" id="PF00501"/>
    </source>
</evidence>
<name>A0A501XMJ9_9SPHN</name>
<feature type="domain" description="AMP-binding enzyme C-terminal" evidence="2">
    <location>
        <begin position="443"/>
        <end position="518"/>
    </location>
</feature>
<dbReference type="EMBL" id="VFSU01000023">
    <property type="protein sequence ID" value="TPE61367.1"/>
    <property type="molecule type" value="Genomic_DNA"/>
</dbReference>
<dbReference type="Pfam" id="PF00501">
    <property type="entry name" value="AMP-binding"/>
    <property type="match status" value="1"/>
</dbReference>
<dbReference type="Gene3D" id="3.40.50.12780">
    <property type="entry name" value="N-terminal domain of ligase-like"/>
    <property type="match status" value="1"/>
</dbReference>
<dbReference type="Pfam" id="PF13193">
    <property type="entry name" value="AMP-binding_C"/>
    <property type="match status" value="1"/>
</dbReference>
<dbReference type="InterPro" id="IPR000873">
    <property type="entry name" value="AMP-dep_synth/lig_dom"/>
</dbReference>
<dbReference type="PANTHER" id="PTHR43767">
    <property type="entry name" value="LONG-CHAIN-FATTY-ACID--COA LIGASE"/>
    <property type="match status" value="1"/>
</dbReference>
<gene>
    <name evidence="3" type="ORF">FJQ54_08455</name>
</gene>
<dbReference type="InterPro" id="IPR020845">
    <property type="entry name" value="AMP-binding_CS"/>
</dbReference>
<dbReference type="Proteomes" id="UP000319897">
    <property type="component" value="Unassembled WGS sequence"/>
</dbReference>
<evidence type="ECO:0000313" key="3">
    <source>
        <dbReference type="EMBL" id="TPE61367.1"/>
    </source>
</evidence>
<comment type="caution">
    <text evidence="3">The sequence shown here is derived from an EMBL/GenBank/DDBJ whole genome shotgun (WGS) entry which is preliminary data.</text>
</comment>
<keyword evidence="3" id="KW-0436">Ligase</keyword>
<keyword evidence="4" id="KW-1185">Reference proteome</keyword>
<dbReference type="InterPro" id="IPR050237">
    <property type="entry name" value="ATP-dep_AMP-bd_enzyme"/>
</dbReference>
<protein>
    <submittedName>
        <fullName evidence="3">Long-chain fatty acid--CoA ligase</fullName>
    </submittedName>
</protein>
<dbReference type="SUPFAM" id="SSF56801">
    <property type="entry name" value="Acetyl-CoA synthetase-like"/>
    <property type="match status" value="1"/>
</dbReference>
<feature type="domain" description="AMP-dependent synthetase/ligase" evidence="1">
    <location>
        <begin position="26"/>
        <end position="392"/>
    </location>
</feature>
<dbReference type="OrthoDB" id="9803968at2"/>
<evidence type="ECO:0000313" key="4">
    <source>
        <dbReference type="Proteomes" id="UP000319897"/>
    </source>
</evidence>
<dbReference type="GO" id="GO:0016878">
    <property type="term" value="F:acid-thiol ligase activity"/>
    <property type="evidence" value="ECO:0007669"/>
    <property type="project" value="UniProtKB-ARBA"/>
</dbReference>
<proteinExistence type="predicted"/>
<sequence length="532" mass="56841">MAVPVGSGGMSDAPLLPRISDYAALHARSRPDAIALTLGPQRVSYAALNAEVDALAKALLAADVGKGDRVATLQAPCPDFFIAYLATVSIGAIWLGLNPRYRLMELERTVRDAQPRVLLARAELGGRGYAGEIAALAGLPGVERTACWGANPPGTLPMADFLARGEGIDAATLNAARSACGGDDPCLMVYTSGSTGEPKGALLTHAQIVEFCRIQNRLWPTEPLSVQNFLPINHIGCVVDLGTPCLLAGGTIHFMEQFDAAEALRMVETERLTLWGSVPSVLALIMALPAFERTDFSSVQLIVWEGAAMPDDLLERLLRIGPPLATNYGMTETTSAITILQPTRDRELLLRSSGRATPGVDIRIADAADNALPDGEPGEVQTRSALNTPGYWNRPEATAAAFTADGYFRTGDIAVRGADGHVRIVGRLKEMYKSGGYNVYPREVEMAIEAHPAVSLAAVVPVADPLWQEVGVAFVLPNPGMALAADELDRWCRERLANYKCPKRFEITTDIPLLPIGKVDRVALKARASASS</sequence>
<reference evidence="3 4" key="1">
    <citation type="submission" date="2019-06" db="EMBL/GenBank/DDBJ databases">
        <authorList>
            <person name="Lee I."/>
            <person name="Jang G.I."/>
            <person name="Hwang C.Y."/>
        </authorList>
    </citation>
    <scope>NUCLEOTIDE SEQUENCE [LARGE SCALE GENOMIC DNA]</scope>
    <source>
        <strain evidence="3 4">PAMC 28131</strain>
    </source>
</reference>
<dbReference type="AlphaFoldDB" id="A0A501XMJ9"/>
<dbReference type="InterPro" id="IPR042099">
    <property type="entry name" value="ANL_N_sf"/>
</dbReference>
<dbReference type="PROSITE" id="PS00455">
    <property type="entry name" value="AMP_BINDING"/>
    <property type="match status" value="1"/>
</dbReference>
<dbReference type="PANTHER" id="PTHR43767:SF1">
    <property type="entry name" value="NONRIBOSOMAL PEPTIDE SYNTHASE PES1 (EUROFUNG)-RELATED"/>
    <property type="match status" value="1"/>
</dbReference>
<dbReference type="RefSeq" id="WP_140927985.1">
    <property type="nucleotide sequence ID" value="NZ_VFSU01000023.1"/>
</dbReference>
<organism evidence="3 4">
    <name type="scientific">Sandaracinobacter neustonicus</name>
    <dbReference type="NCBI Taxonomy" id="1715348"/>
    <lineage>
        <taxon>Bacteria</taxon>
        <taxon>Pseudomonadati</taxon>
        <taxon>Pseudomonadota</taxon>
        <taxon>Alphaproteobacteria</taxon>
        <taxon>Sphingomonadales</taxon>
        <taxon>Sphingosinicellaceae</taxon>
        <taxon>Sandaracinobacter</taxon>
    </lineage>
</organism>